<dbReference type="EMBL" id="BARW01015325">
    <property type="protein sequence ID" value="GAI93458.1"/>
    <property type="molecule type" value="Genomic_DNA"/>
</dbReference>
<dbReference type="AlphaFoldDB" id="X1SKK4"/>
<gene>
    <name evidence="1" type="ORF">S12H4_26929</name>
</gene>
<sequence>KWWSQGDNNRSRINDPYVEEMYYKACQEFDFEKQTAILKELYVYIAGLYSDVTLPGINNWMVWQPWVKGYRGETNIIEKNIGAVFARIWIDRD</sequence>
<dbReference type="SUPFAM" id="SSF53850">
    <property type="entry name" value="Periplasmic binding protein-like II"/>
    <property type="match status" value="1"/>
</dbReference>
<organism evidence="1">
    <name type="scientific">marine sediment metagenome</name>
    <dbReference type="NCBI Taxonomy" id="412755"/>
    <lineage>
        <taxon>unclassified sequences</taxon>
        <taxon>metagenomes</taxon>
        <taxon>ecological metagenomes</taxon>
    </lineage>
</organism>
<accession>X1SKK4</accession>
<evidence type="ECO:0000313" key="1">
    <source>
        <dbReference type="EMBL" id="GAI93458.1"/>
    </source>
</evidence>
<protein>
    <recommendedName>
        <fullName evidence="2">Solute-binding protein family 5 domain-containing protein</fullName>
    </recommendedName>
</protein>
<evidence type="ECO:0008006" key="2">
    <source>
        <dbReference type="Google" id="ProtNLM"/>
    </source>
</evidence>
<name>X1SKK4_9ZZZZ</name>
<reference evidence="1" key="1">
    <citation type="journal article" date="2014" name="Front. Microbiol.">
        <title>High frequency of phylogenetically diverse reductive dehalogenase-homologous genes in deep subseafloor sedimentary metagenomes.</title>
        <authorList>
            <person name="Kawai M."/>
            <person name="Futagami T."/>
            <person name="Toyoda A."/>
            <person name="Takaki Y."/>
            <person name="Nishi S."/>
            <person name="Hori S."/>
            <person name="Arai W."/>
            <person name="Tsubouchi T."/>
            <person name="Morono Y."/>
            <person name="Uchiyama I."/>
            <person name="Ito T."/>
            <person name="Fujiyama A."/>
            <person name="Inagaki F."/>
            <person name="Takami H."/>
        </authorList>
    </citation>
    <scope>NUCLEOTIDE SEQUENCE</scope>
    <source>
        <strain evidence="1">Expedition CK06-06</strain>
    </source>
</reference>
<proteinExistence type="predicted"/>
<comment type="caution">
    <text evidence="1">The sequence shown here is derived from an EMBL/GenBank/DDBJ whole genome shotgun (WGS) entry which is preliminary data.</text>
</comment>
<feature type="non-terminal residue" evidence="1">
    <location>
        <position position="1"/>
    </location>
</feature>